<accession>A0A9W8MN95</accession>
<evidence type="ECO:0000313" key="3">
    <source>
        <dbReference type="Proteomes" id="UP001140091"/>
    </source>
</evidence>
<feature type="compositionally biased region" description="Basic and acidic residues" evidence="1">
    <location>
        <begin position="108"/>
        <end position="129"/>
    </location>
</feature>
<evidence type="ECO:0000313" key="2">
    <source>
        <dbReference type="EMBL" id="KAJ2934704.1"/>
    </source>
</evidence>
<dbReference type="AlphaFoldDB" id="A0A9W8MN95"/>
<gene>
    <name evidence="2" type="ORF">H1R20_g2416</name>
</gene>
<feature type="region of interest" description="Disordered" evidence="1">
    <location>
        <begin position="194"/>
        <end position="228"/>
    </location>
</feature>
<organism evidence="2 3">
    <name type="scientific">Candolleomyces eurysporus</name>
    <dbReference type="NCBI Taxonomy" id="2828524"/>
    <lineage>
        <taxon>Eukaryota</taxon>
        <taxon>Fungi</taxon>
        <taxon>Dikarya</taxon>
        <taxon>Basidiomycota</taxon>
        <taxon>Agaricomycotina</taxon>
        <taxon>Agaricomycetes</taxon>
        <taxon>Agaricomycetidae</taxon>
        <taxon>Agaricales</taxon>
        <taxon>Agaricineae</taxon>
        <taxon>Psathyrellaceae</taxon>
        <taxon>Candolleomyces</taxon>
    </lineage>
</organism>
<sequence>MLPPSSPKPRSIKSVKKGKRVTPADISLPIFLDPPPRTSTSSSRSIYTNSSESNFSFVSKHESTPASSMFEESFIDLDDDCAPSFPVSGPPSRTPSFKNRLWPRSVGRKGDTPDSPSRSDHLVRQDTKPQPRVLKKPQPLKSSSDLKKKKDVKEPKNERPPELSLSDLGKVNAYFAEIPPEYVIRHDQLQSAKAAMFRSDKDPQAEPKLTPPTLGDENKVDSGGFYFTPDTADWDEDDLSLPVALQENFPESPGAPATRGLYSVDDPGSVGSLASLSAYWENRDRAKKRTGGYDELDIVIPRRPF</sequence>
<feature type="compositionally biased region" description="Low complexity" evidence="1">
    <location>
        <begin position="38"/>
        <end position="53"/>
    </location>
</feature>
<name>A0A9W8MN95_9AGAR</name>
<reference evidence="2" key="1">
    <citation type="submission" date="2022-06" db="EMBL/GenBank/DDBJ databases">
        <title>Genome Sequence of Candolleomyces eurysporus.</title>
        <authorList>
            <person name="Buettner E."/>
        </authorList>
    </citation>
    <scope>NUCLEOTIDE SEQUENCE</scope>
    <source>
        <strain evidence="2">VTCC 930004</strain>
    </source>
</reference>
<feature type="non-terminal residue" evidence="2">
    <location>
        <position position="305"/>
    </location>
</feature>
<evidence type="ECO:0000256" key="1">
    <source>
        <dbReference type="SAM" id="MobiDB-lite"/>
    </source>
</evidence>
<feature type="compositionally biased region" description="Basic and acidic residues" evidence="1">
    <location>
        <begin position="144"/>
        <end position="161"/>
    </location>
</feature>
<protein>
    <submittedName>
        <fullName evidence="2">Uncharacterized protein</fullName>
    </submittedName>
</protein>
<dbReference type="OrthoDB" id="2959505at2759"/>
<dbReference type="Proteomes" id="UP001140091">
    <property type="component" value="Unassembled WGS sequence"/>
</dbReference>
<feature type="region of interest" description="Disordered" evidence="1">
    <location>
        <begin position="1"/>
        <end position="62"/>
    </location>
</feature>
<feature type="region of interest" description="Disordered" evidence="1">
    <location>
        <begin position="81"/>
        <end position="170"/>
    </location>
</feature>
<comment type="caution">
    <text evidence="2">The sequence shown here is derived from an EMBL/GenBank/DDBJ whole genome shotgun (WGS) entry which is preliminary data.</text>
</comment>
<proteinExistence type="predicted"/>
<feature type="compositionally biased region" description="Basic residues" evidence="1">
    <location>
        <begin position="10"/>
        <end position="20"/>
    </location>
</feature>
<dbReference type="EMBL" id="JANBPK010000712">
    <property type="protein sequence ID" value="KAJ2934704.1"/>
    <property type="molecule type" value="Genomic_DNA"/>
</dbReference>
<keyword evidence="3" id="KW-1185">Reference proteome</keyword>